<reference evidence="2 3" key="1">
    <citation type="submission" date="2019-02" db="EMBL/GenBank/DDBJ databases">
        <title>Sequencing the genomes of 1000 actinobacteria strains.</title>
        <authorList>
            <person name="Klenk H.-P."/>
        </authorList>
    </citation>
    <scope>NUCLEOTIDE SEQUENCE [LARGE SCALE GENOMIC DNA]</scope>
    <source>
        <strain evidence="2 3">DSM 17364</strain>
    </source>
</reference>
<organism evidence="2 3">
    <name type="scientific">Zhihengliuella halotolerans</name>
    <dbReference type="NCBI Taxonomy" id="370736"/>
    <lineage>
        <taxon>Bacteria</taxon>
        <taxon>Bacillati</taxon>
        <taxon>Actinomycetota</taxon>
        <taxon>Actinomycetes</taxon>
        <taxon>Micrococcales</taxon>
        <taxon>Micrococcaceae</taxon>
        <taxon>Zhihengliuella</taxon>
    </lineage>
</organism>
<sequence>MRRLTRNTVVPLSCALMLAVTACSPGDGPGQTGPSPDQSVQEATWTLANPKGGPSNLVVDIEAFSNWEDKIDLDGTSSSYREENSKAYACDQFFMANGLPGQEDFDPSQIDGSYLLEWMKPRVQMAWSLNLDTASARHYDIADYLVECLTWPTDELENGARERLTSKLGYLRGTLPVPGMPPLEYERVTRQSETVDFNSTFGLDVYVVEVLSAINSEPVYYQNVFVFPGADDVRLAAIYDGDEPIDWGGNPPEILDAER</sequence>
<dbReference type="Proteomes" id="UP000292685">
    <property type="component" value="Unassembled WGS sequence"/>
</dbReference>
<evidence type="ECO:0000313" key="2">
    <source>
        <dbReference type="EMBL" id="RZU61181.1"/>
    </source>
</evidence>
<keyword evidence="1" id="KW-0732">Signal</keyword>
<proteinExistence type="predicted"/>
<feature type="signal peptide" evidence="1">
    <location>
        <begin position="1"/>
        <end position="22"/>
    </location>
</feature>
<evidence type="ECO:0000256" key="1">
    <source>
        <dbReference type="SAM" id="SignalP"/>
    </source>
</evidence>
<dbReference type="EMBL" id="SHLA01000001">
    <property type="protein sequence ID" value="RZU61181.1"/>
    <property type="molecule type" value="Genomic_DNA"/>
</dbReference>
<protein>
    <submittedName>
        <fullName evidence="2">Uncharacterized protein</fullName>
    </submittedName>
</protein>
<accession>A0A4Q8ABW0</accession>
<gene>
    <name evidence="2" type="ORF">EV380_0738</name>
</gene>
<dbReference type="PROSITE" id="PS51257">
    <property type="entry name" value="PROKAR_LIPOPROTEIN"/>
    <property type="match status" value="1"/>
</dbReference>
<dbReference type="AlphaFoldDB" id="A0A4Q8ABW0"/>
<name>A0A4Q8ABW0_9MICC</name>
<evidence type="ECO:0000313" key="3">
    <source>
        <dbReference type="Proteomes" id="UP000292685"/>
    </source>
</evidence>
<comment type="caution">
    <text evidence="2">The sequence shown here is derived from an EMBL/GenBank/DDBJ whole genome shotgun (WGS) entry which is preliminary data.</text>
</comment>
<feature type="chain" id="PRO_5039466699" evidence="1">
    <location>
        <begin position="23"/>
        <end position="259"/>
    </location>
</feature>
<keyword evidence="3" id="KW-1185">Reference proteome</keyword>